<organism evidence="1 2">
    <name type="scientific">Segatella copri DSM 18205</name>
    <dbReference type="NCBI Taxonomy" id="537011"/>
    <lineage>
        <taxon>Bacteria</taxon>
        <taxon>Pseudomonadati</taxon>
        <taxon>Bacteroidota</taxon>
        <taxon>Bacteroidia</taxon>
        <taxon>Bacteroidales</taxon>
        <taxon>Prevotellaceae</taxon>
        <taxon>Segatella</taxon>
    </lineage>
</organism>
<dbReference type="GeneID" id="69848841"/>
<dbReference type="OrthoDB" id="922993at2"/>
<keyword evidence="1" id="KW-0378">Hydrolase</keyword>
<reference evidence="1" key="1">
    <citation type="submission" date="2009-11" db="EMBL/GenBank/DDBJ databases">
        <authorList>
            <person name="Weinstock G."/>
            <person name="Sodergren E."/>
            <person name="Clifton S."/>
            <person name="Fulton L."/>
            <person name="Fulton B."/>
            <person name="Courtney L."/>
            <person name="Fronick C."/>
            <person name="Harrison M."/>
            <person name="Strong C."/>
            <person name="Farmer C."/>
            <person name="Delahaunty K."/>
            <person name="Markovic C."/>
            <person name="Hall O."/>
            <person name="Minx P."/>
            <person name="Tomlinson C."/>
            <person name="Mitreva M."/>
            <person name="Nelson J."/>
            <person name="Hou S."/>
            <person name="Wollam A."/>
            <person name="Pepin K.H."/>
            <person name="Johnson M."/>
            <person name="Bhonagiri V."/>
            <person name="Nash W.E."/>
            <person name="Warren W."/>
            <person name="Chinwalla A."/>
            <person name="Mardis E.R."/>
            <person name="Wilson R.K."/>
        </authorList>
    </citation>
    <scope>NUCLEOTIDE SEQUENCE [LARGE SCALE GENOMIC DNA]</scope>
    <source>
        <strain evidence="1">DSM 18205</strain>
    </source>
</reference>
<evidence type="ECO:0000313" key="2">
    <source>
        <dbReference type="Proteomes" id="UP000004477"/>
    </source>
</evidence>
<proteinExistence type="predicted"/>
<dbReference type="PaxDb" id="537011-PREVCOP_04609"/>
<dbReference type="RefSeq" id="WP_006847322.1">
    <property type="nucleotide sequence ID" value="NZ_CP085932.1"/>
</dbReference>
<dbReference type="STRING" id="537011.PREVCOP_04609"/>
<sequence length="795" mass="94105">MYILFEEHQYESSAVEKILKDIYVLQDVDKKVSVQYVGYFYNPQLRDCVFILPKVLLKDDPQKKKEVLAGVTLEDGETVCPEQVLTPQEQKKLSREYRKFIYEFSVWVYRALSVFYKANPTSKAILYKHITRTGKGKRQHTNTYLDIVLSLIRFNQENRDFVLFTVKNLHRGNNKINWTKTISHSSAFMQGNGAPVYLKLVNKKRIVNYEEELFIIYYSILNYLNAEYGFQTPINIQYELITGKQFKEYLKGMGKMRLMQIKYKYFSDKALQLWDMCYAFFENSYRIAINAHAQEYILAKNFNIVFEAMIDDLIGTPHTDIPKGLADQKDGKRVDHLYTDLALTSNDAQASREVYYIGDSKYYKNGHPLTSESIYKQYTYARNVIQWNINLFLSDDTAFDDEDKKNRAKDRESFRDIHLQDIGATEGYDVIPNFFISGFVYDDHRYNAGEKNIRKHYNGNGEHCTTVSYQFPDRLFDRDTLFLSQYDVNFLYVLFLYARNKANEKAQWKRKVRDIFRNEIREVIQKNYCIYAMRAKLGVDGELYMQKHFYEMNGRVFKPYGEDREVYFAYARPLDKWTETEGQFNELKQDFIIDKCNMGKDPEKVLKPAVEQEMEQPLNSPQWLTVHYLERDLSRGILVGYYKSEEHLKWILGNNDRGSLVYNVRLKLKEDEARDGAHSAYFYEKQNIHFVILYTDGAEETGKYHVFHVKDTASKVTEERMRNTWYPMETVEGDDDGAKRNYFFFRFDEEVNIGNIDIGRLLQDMRAEHLKKFQSYVPGEPMFTTAEKLMEYRGK</sequence>
<dbReference type="HOGENOM" id="CLU_019352_0_0_10"/>
<dbReference type="GO" id="GO:0004519">
    <property type="term" value="F:endonuclease activity"/>
    <property type="evidence" value="ECO:0007669"/>
    <property type="project" value="UniProtKB-KW"/>
</dbReference>
<dbReference type="AlphaFoldDB" id="D1PBM9"/>
<evidence type="ECO:0000313" key="1">
    <source>
        <dbReference type="EMBL" id="EFB35705.1"/>
    </source>
</evidence>
<accession>D1PBM9</accession>
<comment type="caution">
    <text evidence="1">The sequence shown here is derived from an EMBL/GenBank/DDBJ whole genome shotgun (WGS) entry which is preliminary data.</text>
</comment>
<protein>
    <submittedName>
        <fullName evidence="1">LlaJI restriction endonuclease</fullName>
    </submittedName>
</protein>
<keyword evidence="2" id="KW-1185">Reference proteome</keyword>
<gene>
    <name evidence="1" type="ORF">PREVCOP_04609</name>
</gene>
<keyword evidence="1" id="KW-0540">Nuclease</keyword>
<dbReference type="EMBL" id="ACBX02000012">
    <property type="protein sequence ID" value="EFB35705.1"/>
    <property type="molecule type" value="Genomic_DNA"/>
</dbReference>
<dbReference type="Proteomes" id="UP000004477">
    <property type="component" value="Unassembled WGS sequence"/>
</dbReference>
<keyword evidence="1" id="KW-0255">Endonuclease</keyword>
<name>D1PBM9_9BACT</name>